<organism evidence="4 5">
    <name type="scientific">Methylobacterium phyllostachyos</name>
    <dbReference type="NCBI Taxonomy" id="582672"/>
    <lineage>
        <taxon>Bacteria</taxon>
        <taxon>Pseudomonadati</taxon>
        <taxon>Pseudomonadota</taxon>
        <taxon>Alphaproteobacteria</taxon>
        <taxon>Hyphomicrobiales</taxon>
        <taxon>Methylobacteriaceae</taxon>
        <taxon>Methylobacterium</taxon>
    </lineage>
</organism>
<dbReference type="Gene3D" id="1.20.120.160">
    <property type="entry name" value="HPT domain"/>
    <property type="match status" value="1"/>
</dbReference>
<evidence type="ECO:0000256" key="1">
    <source>
        <dbReference type="ARBA" id="ARBA00023012"/>
    </source>
</evidence>
<sequence length="113" mass="12053">MSHALVNREALDELRAVIGPEKLARIVDRFLLFLAEAFAGQDRAAADYGREAHTLVSMAGMLGCDALSRACRTLEEAAQAGDDLTDLLAEAERLRDRTLAALQNLQAEAGAGG</sequence>
<dbReference type="GO" id="GO:0004672">
    <property type="term" value="F:protein kinase activity"/>
    <property type="evidence" value="ECO:0007669"/>
    <property type="project" value="UniProtKB-ARBA"/>
</dbReference>
<reference evidence="5" key="1">
    <citation type="submission" date="2016-10" db="EMBL/GenBank/DDBJ databases">
        <authorList>
            <person name="Varghese N."/>
            <person name="Submissions S."/>
        </authorList>
    </citation>
    <scope>NUCLEOTIDE SEQUENCE [LARGE SCALE GENOMIC DNA]</scope>
    <source>
        <strain evidence="5">BL47</strain>
    </source>
</reference>
<accession>A0A1G9RES4</accession>
<evidence type="ECO:0000256" key="2">
    <source>
        <dbReference type="SAM" id="Coils"/>
    </source>
</evidence>
<dbReference type="OrthoDB" id="7997265at2"/>
<dbReference type="RefSeq" id="WP_091712612.1">
    <property type="nucleotide sequence ID" value="NZ_FNHS01000001.1"/>
</dbReference>
<feature type="coiled-coil region" evidence="2">
    <location>
        <begin position="74"/>
        <end position="108"/>
    </location>
</feature>
<dbReference type="AlphaFoldDB" id="A0A1G9RES4"/>
<dbReference type="InterPro" id="IPR036641">
    <property type="entry name" value="HPT_dom_sf"/>
</dbReference>
<evidence type="ECO:0000259" key="3">
    <source>
        <dbReference type="Pfam" id="PF01627"/>
    </source>
</evidence>
<proteinExistence type="predicted"/>
<dbReference type="Proteomes" id="UP000198704">
    <property type="component" value="Unassembled WGS sequence"/>
</dbReference>
<evidence type="ECO:0000313" key="5">
    <source>
        <dbReference type="Proteomes" id="UP000198704"/>
    </source>
</evidence>
<dbReference type="GO" id="GO:0000160">
    <property type="term" value="P:phosphorelay signal transduction system"/>
    <property type="evidence" value="ECO:0007669"/>
    <property type="project" value="UniProtKB-KW"/>
</dbReference>
<keyword evidence="1" id="KW-0902">Two-component regulatory system</keyword>
<dbReference type="Pfam" id="PF01627">
    <property type="entry name" value="Hpt"/>
    <property type="match status" value="1"/>
</dbReference>
<evidence type="ECO:0000313" key="4">
    <source>
        <dbReference type="EMBL" id="SDM21758.1"/>
    </source>
</evidence>
<gene>
    <name evidence="4" type="ORF">SAMN05216360_101231</name>
</gene>
<dbReference type="SUPFAM" id="SSF47226">
    <property type="entry name" value="Histidine-containing phosphotransfer domain, HPT domain"/>
    <property type="match status" value="1"/>
</dbReference>
<dbReference type="InterPro" id="IPR008207">
    <property type="entry name" value="Sig_transdc_His_kin_Hpt_dom"/>
</dbReference>
<keyword evidence="5" id="KW-1185">Reference proteome</keyword>
<dbReference type="EMBL" id="FNHS01000001">
    <property type="protein sequence ID" value="SDM21758.1"/>
    <property type="molecule type" value="Genomic_DNA"/>
</dbReference>
<keyword evidence="2" id="KW-0175">Coiled coil</keyword>
<name>A0A1G9RES4_9HYPH</name>
<feature type="domain" description="HPt" evidence="3">
    <location>
        <begin position="34"/>
        <end position="97"/>
    </location>
</feature>
<protein>
    <submittedName>
        <fullName evidence="4">Hpt domain-containing protein</fullName>
    </submittedName>
</protein>